<organism evidence="1 2">
    <name type="scientific">Hypoxylon rubiginosum</name>
    <dbReference type="NCBI Taxonomy" id="110542"/>
    <lineage>
        <taxon>Eukaryota</taxon>
        <taxon>Fungi</taxon>
        <taxon>Dikarya</taxon>
        <taxon>Ascomycota</taxon>
        <taxon>Pezizomycotina</taxon>
        <taxon>Sordariomycetes</taxon>
        <taxon>Xylariomycetidae</taxon>
        <taxon>Xylariales</taxon>
        <taxon>Hypoxylaceae</taxon>
        <taxon>Hypoxylon</taxon>
    </lineage>
</organism>
<keyword evidence="2" id="KW-1185">Reference proteome</keyword>
<evidence type="ECO:0000313" key="2">
    <source>
        <dbReference type="Proteomes" id="UP001497700"/>
    </source>
</evidence>
<gene>
    <name evidence="1" type="ORF">F4820DRAFT_173885</name>
</gene>
<sequence>MFSYVVGGIAIFLVAYNPIVQYLSPGPSRLPRTPRPRINESLLAVDGPNQTAPVCPPDSYSVHILSKAPLVIYIENFLLEEERSHLLEISEPLFEPSTVTDDGDTTRRDAGVRDSEVALVPRTEVVRCVERRARALQGWRDDLWVERLRTQRYGVKGHYAHHFDWGSGARGWGRVSSFMVWVQADDGIEGGGTEFPLLRREAPDEKWCQWVECPTEKQQQQEPTVNDGQTMAEAKMEAPVGVTFRPVAGNAVFWENFRPDGTGRGWDESWHAGLPVTKGTKVGLNIWSWGRLS</sequence>
<name>A0ACB9YK58_9PEZI</name>
<dbReference type="EMBL" id="MU393641">
    <property type="protein sequence ID" value="KAI4859319.1"/>
    <property type="molecule type" value="Genomic_DNA"/>
</dbReference>
<dbReference type="Proteomes" id="UP001497700">
    <property type="component" value="Unassembled WGS sequence"/>
</dbReference>
<protein>
    <submittedName>
        <fullName evidence="1">Uncharacterized protein</fullName>
    </submittedName>
</protein>
<reference evidence="1 2" key="1">
    <citation type="journal article" date="2022" name="New Phytol.">
        <title>Ecological generalism drives hyperdiversity of secondary metabolite gene clusters in xylarialean endophytes.</title>
        <authorList>
            <person name="Franco M.E.E."/>
            <person name="Wisecaver J.H."/>
            <person name="Arnold A.E."/>
            <person name="Ju Y.M."/>
            <person name="Slot J.C."/>
            <person name="Ahrendt S."/>
            <person name="Moore L.P."/>
            <person name="Eastman K.E."/>
            <person name="Scott K."/>
            <person name="Konkel Z."/>
            <person name="Mondo S.J."/>
            <person name="Kuo A."/>
            <person name="Hayes R.D."/>
            <person name="Haridas S."/>
            <person name="Andreopoulos B."/>
            <person name="Riley R."/>
            <person name="LaButti K."/>
            <person name="Pangilinan J."/>
            <person name="Lipzen A."/>
            <person name="Amirebrahimi M."/>
            <person name="Yan J."/>
            <person name="Adam C."/>
            <person name="Keymanesh K."/>
            <person name="Ng V."/>
            <person name="Louie K."/>
            <person name="Northen T."/>
            <person name="Drula E."/>
            <person name="Henrissat B."/>
            <person name="Hsieh H.M."/>
            <person name="Youens-Clark K."/>
            <person name="Lutzoni F."/>
            <person name="Miadlikowska J."/>
            <person name="Eastwood D.C."/>
            <person name="Hamelin R.C."/>
            <person name="Grigoriev I.V."/>
            <person name="U'Ren J.M."/>
        </authorList>
    </citation>
    <scope>NUCLEOTIDE SEQUENCE [LARGE SCALE GENOMIC DNA]</scope>
    <source>
        <strain evidence="1 2">CBS 119005</strain>
    </source>
</reference>
<evidence type="ECO:0000313" key="1">
    <source>
        <dbReference type="EMBL" id="KAI4859319.1"/>
    </source>
</evidence>
<accession>A0ACB9YK58</accession>
<comment type="caution">
    <text evidence="1">The sequence shown here is derived from an EMBL/GenBank/DDBJ whole genome shotgun (WGS) entry which is preliminary data.</text>
</comment>
<proteinExistence type="predicted"/>